<sequence length="244" mass="27321">MSRRTVYFTNAERVAAKRAQHAKYARSDRGRATRAQGRLRAKQASLPISARVTIPDAAHIRASHEIPSSTFLAIDDLGPALGILSPPYTFAAPDADELVALQENDGDSMQITLNATQLIWYRLDSKTRFRAWSKVDSNTAQIVEAGVAELEARIHAWNAATEHGDGKDTVANGARDVYLHWGAKRIVWLVQELEVRRNGLEAYTDAQRDHQLPAQALWDRHDEPETSGDENGEDEDDIFDEQYM</sequence>
<feature type="compositionally biased region" description="Acidic residues" evidence="1">
    <location>
        <begin position="225"/>
        <end position="244"/>
    </location>
</feature>
<proteinExistence type="predicted"/>
<keyword evidence="3" id="KW-1185">Reference proteome</keyword>
<organism evidence="2 3">
    <name type="scientific">Polyporus arcularius HHB13444</name>
    <dbReference type="NCBI Taxonomy" id="1314778"/>
    <lineage>
        <taxon>Eukaryota</taxon>
        <taxon>Fungi</taxon>
        <taxon>Dikarya</taxon>
        <taxon>Basidiomycota</taxon>
        <taxon>Agaricomycotina</taxon>
        <taxon>Agaricomycetes</taxon>
        <taxon>Polyporales</taxon>
        <taxon>Polyporaceae</taxon>
        <taxon>Polyporus</taxon>
    </lineage>
</organism>
<reference evidence="2 3" key="1">
    <citation type="journal article" date="2019" name="Nat. Ecol. Evol.">
        <title>Megaphylogeny resolves global patterns of mushroom evolution.</title>
        <authorList>
            <person name="Varga T."/>
            <person name="Krizsan K."/>
            <person name="Foldi C."/>
            <person name="Dima B."/>
            <person name="Sanchez-Garcia M."/>
            <person name="Sanchez-Ramirez S."/>
            <person name="Szollosi G.J."/>
            <person name="Szarkandi J.G."/>
            <person name="Papp V."/>
            <person name="Albert L."/>
            <person name="Andreopoulos W."/>
            <person name="Angelini C."/>
            <person name="Antonin V."/>
            <person name="Barry K.W."/>
            <person name="Bougher N.L."/>
            <person name="Buchanan P."/>
            <person name="Buyck B."/>
            <person name="Bense V."/>
            <person name="Catcheside P."/>
            <person name="Chovatia M."/>
            <person name="Cooper J."/>
            <person name="Damon W."/>
            <person name="Desjardin D."/>
            <person name="Finy P."/>
            <person name="Geml J."/>
            <person name="Haridas S."/>
            <person name="Hughes K."/>
            <person name="Justo A."/>
            <person name="Karasinski D."/>
            <person name="Kautmanova I."/>
            <person name="Kiss B."/>
            <person name="Kocsube S."/>
            <person name="Kotiranta H."/>
            <person name="LaButti K.M."/>
            <person name="Lechner B.E."/>
            <person name="Liimatainen K."/>
            <person name="Lipzen A."/>
            <person name="Lukacs Z."/>
            <person name="Mihaltcheva S."/>
            <person name="Morgado L.N."/>
            <person name="Niskanen T."/>
            <person name="Noordeloos M.E."/>
            <person name="Ohm R.A."/>
            <person name="Ortiz-Santana B."/>
            <person name="Ovrebo C."/>
            <person name="Racz N."/>
            <person name="Riley R."/>
            <person name="Savchenko A."/>
            <person name="Shiryaev A."/>
            <person name="Soop K."/>
            <person name="Spirin V."/>
            <person name="Szebenyi C."/>
            <person name="Tomsovsky M."/>
            <person name="Tulloss R.E."/>
            <person name="Uehling J."/>
            <person name="Grigoriev I.V."/>
            <person name="Vagvolgyi C."/>
            <person name="Papp T."/>
            <person name="Martin F.M."/>
            <person name="Miettinen O."/>
            <person name="Hibbett D.S."/>
            <person name="Nagy L.G."/>
        </authorList>
    </citation>
    <scope>NUCLEOTIDE SEQUENCE [LARGE SCALE GENOMIC DNA]</scope>
    <source>
        <strain evidence="2 3">HHB13444</strain>
    </source>
</reference>
<gene>
    <name evidence="2" type="ORF">K466DRAFT_607552</name>
</gene>
<evidence type="ECO:0000313" key="2">
    <source>
        <dbReference type="EMBL" id="TFK77905.1"/>
    </source>
</evidence>
<evidence type="ECO:0000256" key="1">
    <source>
        <dbReference type="SAM" id="MobiDB-lite"/>
    </source>
</evidence>
<evidence type="ECO:0000313" key="3">
    <source>
        <dbReference type="Proteomes" id="UP000308197"/>
    </source>
</evidence>
<dbReference type="InParanoid" id="A0A5C3NL20"/>
<dbReference type="AlphaFoldDB" id="A0A5C3NL20"/>
<protein>
    <submittedName>
        <fullName evidence="2">Uncharacterized protein</fullName>
    </submittedName>
</protein>
<feature type="region of interest" description="Disordered" evidence="1">
    <location>
        <begin position="220"/>
        <end position="244"/>
    </location>
</feature>
<name>A0A5C3NL20_9APHY</name>
<accession>A0A5C3NL20</accession>
<dbReference type="Proteomes" id="UP000308197">
    <property type="component" value="Unassembled WGS sequence"/>
</dbReference>
<dbReference type="EMBL" id="ML213015">
    <property type="protein sequence ID" value="TFK77905.1"/>
    <property type="molecule type" value="Genomic_DNA"/>
</dbReference>